<reference evidence="2 3" key="1">
    <citation type="submission" date="2012-08" db="EMBL/GenBank/DDBJ databases">
        <title>Oryza genome evolution.</title>
        <authorList>
            <person name="Wing R.A."/>
        </authorList>
    </citation>
    <scope>NUCLEOTIDE SEQUENCE</scope>
</reference>
<keyword evidence="3" id="KW-1185">Reference proteome</keyword>
<evidence type="ECO:0000313" key="3">
    <source>
        <dbReference type="Proteomes" id="UP000032180"/>
    </source>
</evidence>
<name>A0A0D9VY01_9ORYZ</name>
<feature type="region of interest" description="Disordered" evidence="1">
    <location>
        <begin position="52"/>
        <end position="77"/>
    </location>
</feature>
<dbReference type="Proteomes" id="UP000032180">
    <property type="component" value="Chromosome 3"/>
</dbReference>
<dbReference type="EnsemblPlants" id="LPERR03G25970.1">
    <property type="protein sequence ID" value="LPERR03G25970.1"/>
    <property type="gene ID" value="LPERR03G25970"/>
</dbReference>
<evidence type="ECO:0000256" key="1">
    <source>
        <dbReference type="SAM" id="MobiDB-lite"/>
    </source>
</evidence>
<protein>
    <submittedName>
        <fullName evidence="2">Uncharacterized protein</fullName>
    </submittedName>
</protein>
<evidence type="ECO:0000313" key="2">
    <source>
        <dbReference type="EnsemblPlants" id="LPERR03G25970.1"/>
    </source>
</evidence>
<reference evidence="3" key="2">
    <citation type="submission" date="2013-12" db="EMBL/GenBank/DDBJ databases">
        <authorList>
            <person name="Yu Y."/>
            <person name="Lee S."/>
            <person name="de Baynast K."/>
            <person name="Wissotski M."/>
            <person name="Liu L."/>
            <person name="Talag J."/>
            <person name="Goicoechea J."/>
            <person name="Angelova A."/>
            <person name="Jetty R."/>
            <person name="Kudrna D."/>
            <person name="Golser W."/>
            <person name="Rivera L."/>
            <person name="Zhang J."/>
            <person name="Wing R."/>
        </authorList>
    </citation>
    <scope>NUCLEOTIDE SEQUENCE</scope>
</reference>
<sequence>MLDCRGTIWTLDSRRASISTATVKGGGEGEERKEPFVLVAFTFVPHSSSAAEAALRGEKTKEEEEEAADAGAGGVAL</sequence>
<dbReference type="AlphaFoldDB" id="A0A0D9VY01"/>
<dbReference type="HOGENOM" id="CLU_2641670_0_0_1"/>
<organism evidence="2 3">
    <name type="scientific">Leersia perrieri</name>
    <dbReference type="NCBI Taxonomy" id="77586"/>
    <lineage>
        <taxon>Eukaryota</taxon>
        <taxon>Viridiplantae</taxon>
        <taxon>Streptophyta</taxon>
        <taxon>Embryophyta</taxon>
        <taxon>Tracheophyta</taxon>
        <taxon>Spermatophyta</taxon>
        <taxon>Magnoliopsida</taxon>
        <taxon>Liliopsida</taxon>
        <taxon>Poales</taxon>
        <taxon>Poaceae</taxon>
        <taxon>BOP clade</taxon>
        <taxon>Oryzoideae</taxon>
        <taxon>Oryzeae</taxon>
        <taxon>Oryzinae</taxon>
        <taxon>Leersia</taxon>
    </lineage>
</organism>
<accession>A0A0D9VY01</accession>
<proteinExistence type="predicted"/>
<reference evidence="2" key="3">
    <citation type="submission" date="2015-04" db="UniProtKB">
        <authorList>
            <consortium name="EnsemblPlants"/>
        </authorList>
    </citation>
    <scope>IDENTIFICATION</scope>
</reference>
<dbReference type="Gramene" id="LPERR03G25970.1">
    <property type="protein sequence ID" value="LPERR03G25970.1"/>
    <property type="gene ID" value="LPERR03G25970"/>
</dbReference>